<dbReference type="STRING" id="1206085.SAMN05443575_0246"/>
<evidence type="ECO:0000313" key="1">
    <source>
        <dbReference type="EMBL" id="SHF54186.1"/>
    </source>
</evidence>
<dbReference type="RefSeq" id="WP_143167916.1">
    <property type="nucleotide sequence ID" value="NZ_FQVU01000001.1"/>
</dbReference>
<name>A0A1M5CHL2_9ACTN</name>
<dbReference type="AlphaFoldDB" id="A0A1M5CHL2"/>
<dbReference type="Proteomes" id="UP000186132">
    <property type="component" value="Unassembled WGS sequence"/>
</dbReference>
<gene>
    <name evidence="1" type="ORF">SAMN05443575_0246</name>
</gene>
<protein>
    <submittedName>
        <fullName evidence="1">Uncharacterized protein</fullName>
    </submittedName>
</protein>
<evidence type="ECO:0000313" key="2">
    <source>
        <dbReference type="Proteomes" id="UP000186132"/>
    </source>
</evidence>
<sequence length="61" mass="5898">MGAGLAGAAGVAWAAVAGSMRAAFDARARLDSSQFEAGAYLDLTAPVVAPPATGGHLRAVG</sequence>
<reference evidence="1 2" key="1">
    <citation type="submission" date="2016-11" db="EMBL/GenBank/DDBJ databases">
        <authorList>
            <person name="Jaros S."/>
            <person name="Januszkiewicz K."/>
            <person name="Wedrychowicz H."/>
        </authorList>
    </citation>
    <scope>NUCLEOTIDE SEQUENCE [LARGE SCALE GENOMIC DNA]</scope>
    <source>
        <strain evidence="1 2">DSM 45627</strain>
    </source>
</reference>
<keyword evidence="2" id="KW-1185">Reference proteome</keyword>
<proteinExistence type="predicted"/>
<dbReference type="EMBL" id="FQVU01000001">
    <property type="protein sequence ID" value="SHF54186.1"/>
    <property type="molecule type" value="Genomic_DNA"/>
</dbReference>
<organism evidence="1 2">
    <name type="scientific">Jatrophihabitans endophyticus</name>
    <dbReference type="NCBI Taxonomy" id="1206085"/>
    <lineage>
        <taxon>Bacteria</taxon>
        <taxon>Bacillati</taxon>
        <taxon>Actinomycetota</taxon>
        <taxon>Actinomycetes</taxon>
        <taxon>Jatrophihabitantales</taxon>
        <taxon>Jatrophihabitantaceae</taxon>
        <taxon>Jatrophihabitans</taxon>
    </lineage>
</organism>
<accession>A0A1M5CHL2</accession>